<dbReference type="Proteomes" id="UP000248897">
    <property type="component" value="Chromosome 1"/>
</dbReference>
<evidence type="ECO:0000313" key="2">
    <source>
        <dbReference type="Proteomes" id="UP000248897"/>
    </source>
</evidence>
<proteinExistence type="predicted"/>
<dbReference type="AlphaFoldDB" id="A0A2X4V2G2"/>
<reference evidence="1 2" key="1">
    <citation type="submission" date="2018-06" db="EMBL/GenBank/DDBJ databases">
        <authorList>
            <consortium name="Pathogen Informatics"/>
            <person name="Doyle S."/>
        </authorList>
    </citation>
    <scope>NUCLEOTIDE SEQUENCE [LARGE SCALE GENOMIC DNA]</scope>
    <source>
        <strain evidence="1 2">NCTC12961</strain>
    </source>
</reference>
<accession>A0A2X4V2G2</accession>
<gene>
    <name evidence="1" type="ORF">NCTC12961_05696</name>
</gene>
<organism evidence="1 2">
    <name type="scientific">Serratia plymuthica</name>
    <dbReference type="NCBI Taxonomy" id="82996"/>
    <lineage>
        <taxon>Bacteria</taxon>
        <taxon>Pseudomonadati</taxon>
        <taxon>Pseudomonadota</taxon>
        <taxon>Gammaproteobacteria</taxon>
        <taxon>Enterobacterales</taxon>
        <taxon>Yersiniaceae</taxon>
        <taxon>Serratia</taxon>
    </lineage>
</organism>
<sequence>MTLSVFDPELDPDGRYAALIVEMLEAMFRSR</sequence>
<evidence type="ECO:0000313" key="1">
    <source>
        <dbReference type="EMBL" id="SQI46316.1"/>
    </source>
</evidence>
<name>A0A2X4V2G2_SERPL</name>
<protein>
    <submittedName>
        <fullName evidence="1">Uncharacterized protein</fullName>
    </submittedName>
</protein>
<dbReference type="EMBL" id="LS483469">
    <property type="protein sequence ID" value="SQI46316.1"/>
    <property type="molecule type" value="Genomic_DNA"/>
</dbReference>